<dbReference type="RefSeq" id="WP_229675686.1">
    <property type="nucleotide sequence ID" value="NZ_BMJH01000001.1"/>
</dbReference>
<dbReference type="AlphaFoldDB" id="A0A916U0I5"/>
<dbReference type="InterPro" id="IPR014729">
    <property type="entry name" value="Rossmann-like_a/b/a_fold"/>
</dbReference>
<dbReference type="CDD" id="cd06259">
    <property type="entry name" value="YdcF-like"/>
    <property type="match status" value="1"/>
</dbReference>
<dbReference type="InterPro" id="IPR003848">
    <property type="entry name" value="DUF218"/>
</dbReference>
<dbReference type="Gene3D" id="3.40.50.620">
    <property type="entry name" value="HUPs"/>
    <property type="match status" value="1"/>
</dbReference>
<organism evidence="3 4">
    <name type="scientific">Hoyosella rhizosphaerae</name>
    <dbReference type="NCBI Taxonomy" id="1755582"/>
    <lineage>
        <taxon>Bacteria</taxon>
        <taxon>Bacillati</taxon>
        <taxon>Actinomycetota</taxon>
        <taxon>Actinomycetes</taxon>
        <taxon>Mycobacteriales</taxon>
        <taxon>Hoyosellaceae</taxon>
        <taxon>Hoyosella</taxon>
    </lineage>
</organism>
<dbReference type="Proteomes" id="UP000641514">
    <property type="component" value="Unassembled WGS sequence"/>
</dbReference>
<keyword evidence="1" id="KW-0732">Signal</keyword>
<evidence type="ECO:0000259" key="2">
    <source>
        <dbReference type="Pfam" id="PF02698"/>
    </source>
</evidence>
<accession>A0A916U0I5</accession>
<evidence type="ECO:0000313" key="4">
    <source>
        <dbReference type="Proteomes" id="UP000641514"/>
    </source>
</evidence>
<dbReference type="GO" id="GO:0043164">
    <property type="term" value="P:Gram-negative-bacterium-type cell wall biogenesis"/>
    <property type="evidence" value="ECO:0007669"/>
    <property type="project" value="TreeGrafter"/>
</dbReference>
<comment type="caution">
    <text evidence="3">The sequence shown here is derived from an EMBL/GenBank/DDBJ whole genome shotgun (WGS) entry which is preliminary data.</text>
</comment>
<sequence length="330" mass="34112">MTKVARVGAMGLVVMSAAAGLMVVGAASSSTPSGTVSVINTATTADVITFYNSAQSKFARHDAVGGLADIKRALTIDTTDVDSLQLQVIWAEQVDDTVTRDAALRTLDTVDPSAAQTARNVIAGVDAAAQIVPSTDPVEAASVPVAIVILGHGLRPDGSMQPELVKRLTAGLAQAITTPNAPIVVTGGSPQQGITEAAAMTQWLVEHGVPRSRILVEDQSVSTVANAQNTTKLLSQQGISEVILVTSPSHVRRAAANFAATGTRFVGTVTTDTDLDKFLVPYTKAQHAGIRLEATRAAGIPATKKHSTDVISDLLGSVMRFRGSLDGLGS</sequence>
<feature type="domain" description="DUF218" evidence="2">
    <location>
        <begin position="146"/>
        <end position="277"/>
    </location>
</feature>
<feature type="signal peptide" evidence="1">
    <location>
        <begin position="1"/>
        <end position="26"/>
    </location>
</feature>
<dbReference type="InterPro" id="IPR051599">
    <property type="entry name" value="Cell_Envelope_Assoc"/>
</dbReference>
<dbReference type="PANTHER" id="PTHR30336:SF4">
    <property type="entry name" value="ENVELOPE BIOGENESIS FACTOR ELYC"/>
    <property type="match status" value="1"/>
</dbReference>
<reference evidence="3" key="1">
    <citation type="journal article" date="2014" name="Int. J. Syst. Evol. Microbiol.">
        <title>Complete genome sequence of Corynebacterium casei LMG S-19264T (=DSM 44701T), isolated from a smear-ripened cheese.</title>
        <authorList>
            <consortium name="US DOE Joint Genome Institute (JGI-PGF)"/>
            <person name="Walter F."/>
            <person name="Albersmeier A."/>
            <person name="Kalinowski J."/>
            <person name="Ruckert C."/>
        </authorList>
    </citation>
    <scope>NUCLEOTIDE SEQUENCE</scope>
    <source>
        <strain evidence="3">CGMCC 1.15478</strain>
    </source>
</reference>
<gene>
    <name evidence="3" type="ORF">GCM10011410_05200</name>
</gene>
<proteinExistence type="predicted"/>
<keyword evidence="4" id="KW-1185">Reference proteome</keyword>
<protein>
    <recommendedName>
        <fullName evidence="2">DUF218 domain-containing protein</fullName>
    </recommendedName>
</protein>
<dbReference type="PANTHER" id="PTHR30336">
    <property type="entry name" value="INNER MEMBRANE PROTEIN, PROBABLE PERMEASE"/>
    <property type="match status" value="1"/>
</dbReference>
<name>A0A916U0I5_9ACTN</name>
<dbReference type="GO" id="GO:0000270">
    <property type="term" value="P:peptidoglycan metabolic process"/>
    <property type="evidence" value="ECO:0007669"/>
    <property type="project" value="TreeGrafter"/>
</dbReference>
<reference evidence="3" key="2">
    <citation type="submission" date="2020-09" db="EMBL/GenBank/DDBJ databases">
        <authorList>
            <person name="Sun Q."/>
            <person name="Zhou Y."/>
        </authorList>
    </citation>
    <scope>NUCLEOTIDE SEQUENCE</scope>
    <source>
        <strain evidence="3">CGMCC 1.15478</strain>
    </source>
</reference>
<feature type="chain" id="PRO_5038100461" description="DUF218 domain-containing protein" evidence="1">
    <location>
        <begin position="27"/>
        <end position="330"/>
    </location>
</feature>
<dbReference type="GO" id="GO:0005886">
    <property type="term" value="C:plasma membrane"/>
    <property type="evidence" value="ECO:0007669"/>
    <property type="project" value="TreeGrafter"/>
</dbReference>
<evidence type="ECO:0000313" key="3">
    <source>
        <dbReference type="EMBL" id="GGC55754.1"/>
    </source>
</evidence>
<dbReference type="EMBL" id="BMJH01000001">
    <property type="protein sequence ID" value="GGC55754.1"/>
    <property type="molecule type" value="Genomic_DNA"/>
</dbReference>
<evidence type="ECO:0000256" key="1">
    <source>
        <dbReference type="SAM" id="SignalP"/>
    </source>
</evidence>
<dbReference type="Pfam" id="PF02698">
    <property type="entry name" value="DUF218"/>
    <property type="match status" value="1"/>
</dbReference>